<dbReference type="InterPro" id="IPR048136">
    <property type="entry name" value="STM3941-like"/>
</dbReference>
<dbReference type="Proteomes" id="UP000308181">
    <property type="component" value="Unassembled WGS sequence"/>
</dbReference>
<evidence type="ECO:0000313" key="3">
    <source>
        <dbReference type="Proteomes" id="UP000308181"/>
    </source>
</evidence>
<dbReference type="NCBIfam" id="NF041635">
    <property type="entry name" value="STM3941_fam"/>
    <property type="match status" value="1"/>
</dbReference>
<keyword evidence="1" id="KW-0812">Transmembrane</keyword>
<reference evidence="2 3" key="1">
    <citation type="submission" date="2019-04" db="EMBL/GenBank/DDBJ databases">
        <title>Pedobacter sp. AR-3-17 sp. nov., isolated from Arctic soil.</title>
        <authorList>
            <person name="Dahal R.H."/>
            <person name="Kim D.-U."/>
        </authorList>
    </citation>
    <scope>NUCLEOTIDE SEQUENCE [LARGE SCALE GENOMIC DNA]</scope>
    <source>
        <strain evidence="2 3">AR-3-17</strain>
    </source>
</reference>
<accession>A0A4U1C115</accession>
<feature type="transmembrane region" description="Helical" evidence="1">
    <location>
        <begin position="20"/>
        <end position="38"/>
    </location>
</feature>
<dbReference type="RefSeq" id="WP_136826148.1">
    <property type="nucleotide sequence ID" value="NZ_SWBP01000003.1"/>
</dbReference>
<proteinExistence type="predicted"/>
<evidence type="ECO:0000313" key="2">
    <source>
        <dbReference type="EMBL" id="TKB97573.1"/>
    </source>
</evidence>
<name>A0A4U1C115_9SPHI</name>
<gene>
    <name evidence="2" type="ORF">FA046_09380</name>
</gene>
<dbReference type="EMBL" id="SWBP01000003">
    <property type="protein sequence ID" value="TKB97573.1"/>
    <property type="molecule type" value="Genomic_DNA"/>
</dbReference>
<sequence>MTYYKTTTNFYFHPIVIPSYLLFPFVMSIPIISLLTVVTSFEGYAFILFMTILTVILAIRIIKYFIRLVTGRPALSLTEKSLIDYQTGLKIDWTDIKDLNLGGTRTTYISIKLLDQEKYISLFKNPLTKIFYRLKSKIFHGTFTVNVSLIKGNNDKIFESAKHYLTTIYNEKKYEEKAST</sequence>
<dbReference type="AlphaFoldDB" id="A0A4U1C115"/>
<keyword evidence="1" id="KW-1133">Transmembrane helix</keyword>
<keyword evidence="3" id="KW-1185">Reference proteome</keyword>
<evidence type="ECO:0000256" key="1">
    <source>
        <dbReference type="SAM" id="Phobius"/>
    </source>
</evidence>
<keyword evidence="1" id="KW-0472">Membrane</keyword>
<comment type="caution">
    <text evidence="2">The sequence shown here is derived from an EMBL/GenBank/DDBJ whole genome shotgun (WGS) entry which is preliminary data.</text>
</comment>
<protein>
    <submittedName>
        <fullName evidence="2">Uncharacterized protein</fullName>
    </submittedName>
</protein>
<feature type="transmembrane region" description="Helical" evidence="1">
    <location>
        <begin position="44"/>
        <end position="62"/>
    </location>
</feature>
<organism evidence="2 3">
    <name type="scientific">Pedobacter cryophilus</name>
    <dbReference type="NCBI Taxonomy" id="2571271"/>
    <lineage>
        <taxon>Bacteria</taxon>
        <taxon>Pseudomonadati</taxon>
        <taxon>Bacteroidota</taxon>
        <taxon>Sphingobacteriia</taxon>
        <taxon>Sphingobacteriales</taxon>
        <taxon>Sphingobacteriaceae</taxon>
        <taxon>Pedobacter</taxon>
    </lineage>
</organism>